<dbReference type="RefSeq" id="WP_072875865.1">
    <property type="nucleotide sequence ID" value="NZ_FQVT01000001.1"/>
</dbReference>
<evidence type="ECO:0000313" key="2">
    <source>
        <dbReference type="Proteomes" id="UP000183945"/>
    </source>
</evidence>
<protein>
    <submittedName>
        <fullName evidence="1">Universal stress protein family protein</fullName>
    </submittedName>
</protein>
<reference evidence="2" key="1">
    <citation type="submission" date="2016-11" db="EMBL/GenBank/DDBJ databases">
        <authorList>
            <person name="Varghese N."/>
            <person name="Submissions S."/>
        </authorList>
    </citation>
    <scope>NUCLEOTIDE SEQUENCE [LARGE SCALE GENOMIC DNA]</scope>
    <source>
        <strain evidence="2">DSM 24579</strain>
    </source>
</reference>
<gene>
    <name evidence="1" type="ORF">SAMN05444483_101221</name>
</gene>
<dbReference type="AlphaFoldDB" id="A0A1M5BW05"/>
<dbReference type="OrthoDB" id="835770at2"/>
<dbReference type="Proteomes" id="UP000183945">
    <property type="component" value="Unassembled WGS sequence"/>
</dbReference>
<proteinExistence type="predicted"/>
<name>A0A1M5BW05_SALEC</name>
<organism evidence="1 2">
    <name type="scientific">Salegentibacter echinorum</name>
    <dbReference type="NCBI Taxonomy" id="1073325"/>
    <lineage>
        <taxon>Bacteria</taxon>
        <taxon>Pseudomonadati</taxon>
        <taxon>Bacteroidota</taxon>
        <taxon>Flavobacteriia</taxon>
        <taxon>Flavobacteriales</taxon>
        <taxon>Flavobacteriaceae</taxon>
        <taxon>Salegentibacter</taxon>
    </lineage>
</organism>
<dbReference type="Gene3D" id="3.40.50.12370">
    <property type="match status" value="1"/>
</dbReference>
<keyword evidence="2" id="KW-1185">Reference proteome</keyword>
<dbReference type="EMBL" id="FQVT01000001">
    <property type="protein sequence ID" value="SHF46763.1"/>
    <property type="molecule type" value="Genomic_DNA"/>
</dbReference>
<dbReference type="SUPFAM" id="SSF52402">
    <property type="entry name" value="Adenine nucleotide alpha hydrolases-like"/>
    <property type="match status" value="1"/>
</dbReference>
<sequence>MKKRFIILIDFSASSTNLIKYACEWSKEVNVELLLVHQTLVLKPSLTDTQIRQQLTQQTNDEALNKLKDLAKKLIPPTVKVSFYVSEENLQLSLPKLLSEPFDNLIFSGIKRKGLFKKLLLPSVTLQIIDAIENITVAMPVEINTFSHEKIFVAVTEKHPLNILELNKFLSFIDRDNTEIIFFHLTKPYEKTVDIEKHLRELSGLFVDKYNTSFAIYEGNDPFNDIKKVINNKIDELLIVQKGSRLLTDQLFRKFLIDELVNEGQTPLVVLP</sequence>
<evidence type="ECO:0000313" key="1">
    <source>
        <dbReference type="EMBL" id="SHF46763.1"/>
    </source>
</evidence>
<accession>A0A1M5BW05</accession>